<feature type="domain" description="DUF11" evidence="1">
    <location>
        <begin position="84"/>
        <end position="163"/>
    </location>
</feature>
<evidence type="ECO:0000313" key="2">
    <source>
        <dbReference type="EMBL" id="GAN34179.1"/>
    </source>
</evidence>
<protein>
    <recommendedName>
        <fullName evidence="1">DUF11 domain-containing protein</fullName>
    </recommendedName>
</protein>
<dbReference type="PROSITE" id="PS51257">
    <property type="entry name" value="PROKAR_LIPOPROTEIN"/>
    <property type="match status" value="1"/>
</dbReference>
<dbReference type="RefSeq" id="WP_052564232.1">
    <property type="nucleotide sequence ID" value="NZ_BAFN01000001.1"/>
</dbReference>
<accession>A0ABQ0JZK2</accession>
<dbReference type="PANTHER" id="PTHR34819:SF3">
    <property type="entry name" value="CELL SURFACE PROTEIN"/>
    <property type="match status" value="1"/>
</dbReference>
<organism evidence="2 3">
    <name type="scientific">Candidatus Brocadia sinica JPN1</name>
    <dbReference type="NCBI Taxonomy" id="1197129"/>
    <lineage>
        <taxon>Bacteria</taxon>
        <taxon>Pseudomonadati</taxon>
        <taxon>Planctomycetota</taxon>
        <taxon>Candidatus Brocadiia</taxon>
        <taxon>Candidatus Brocadiales</taxon>
        <taxon>Candidatus Brocadiaceae</taxon>
        <taxon>Candidatus Brocadia</taxon>
    </lineage>
</organism>
<proteinExistence type="predicted"/>
<reference evidence="3" key="1">
    <citation type="journal article" date="2015" name="Genome Announc.">
        <title>Draft Genome Sequence of an Anaerobic Ammonium-Oxidizing Bacterium, "Candidatus Brocadia sinica".</title>
        <authorList>
            <person name="Oshiki M."/>
            <person name="Shinyako-Hata K."/>
            <person name="Satoh H."/>
            <person name="Okabe S."/>
        </authorList>
    </citation>
    <scope>NUCLEOTIDE SEQUENCE [LARGE SCALE GENOMIC DNA]</scope>
    <source>
        <strain evidence="3">JPN1</strain>
    </source>
</reference>
<dbReference type="Proteomes" id="UP000032309">
    <property type="component" value="Unassembled WGS sequence"/>
</dbReference>
<dbReference type="Gene3D" id="2.60.40.10">
    <property type="entry name" value="Immunoglobulins"/>
    <property type="match status" value="3"/>
</dbReference>
<dbReference type="NCBIfam" id="TIGR01451">
    <property type="entry name" value="B_ant_repeat"/>
    <property type="match status" value="2"/>
</dbReference>
<evidence type="ECO:0000259" key="1">
    <source>
        <dbReference type="Pfam" id="PF01345"/>
    </source>
</evidence>
<gene>
    <name evidence="2" type="ORF">BROSI_A2715</name>
</gene>
<dbReference type="InterPro" id="IPR001434">
    <property type="entry name" value="OmcB-like_DUF11"/>
</dbReference>
<dbReference type="EMBL" id="BAFN01000001">
    <property type="protein sequence ID" value="GAN34179.1"/>
    <property type="molecule type" value="Genomic_DNA"/>
</dbReference>
<comment type="caution">
    <text evidence="2">The sequence shown here is derived from an EMBL/GenBank/DDBJ whole genome shotgun (WGS) entry which is preliminary data.</text>
</comment>
<dbReference type="InterPro" id="IPR051172">
    <property type="entry name" value="Chlamydia_OmcB"/>
</dbReference>
<feature type="domain" description="DUF11" evidence="1">
    <location>
        <begin position="309"/>
        <end position="396"/>
    </location>
</feature>
<sequence length="533" mass="57803">MGYWKRCYTLLLLILMGTSCMYGCRYQEGAFIHDKPPYYHGHVENEPGYRHESMHQRGETKAVYETSETDKIFSTSRKEYGVVSIEKDAPAEIQVGKLFNYTIKITNHTGEKIKNVEVTETFSHKYDLRGSIPKVEKEAREGMAKWSIGDLNPAETKTIRITGVPLETGDVPFCTDVAYNLPPLCNITNAVEPKLTIAKSAPKEVLLCDTIPINLVVTNTGTGVAQNLQIKDSLAPGLRTVDGKNDIVQEIGILKPGESREIALSVKADKTGKFSNTATVVAEGGLRAESNTVTTIVKQPLLTIRKRGPERIYTGRNITYNIDVSNKGDGPAASAIIEDIIPGNASFVSASQGGIFAGNTVTWNLGTLQPRDSRKVSVTLKDKGLGVVKNIATVKAVCAAPVSASATTQVLGIAAILLEVIDVEDPIEVGDNETYVITVTNQGSETGTNIKVVCMLEDTMQYVSSSGPTTGTVSVDGKTVTFDPLPTLASKANTSWKVVVKALDTGDVRFKVNMIEDCLKRPVEETEATNFYK</sequence>
<dbReference type="Pfam" id="PF01345">
    <property type="entry name" value="DUF11"/>
    <property type="match status" value="4"/>
</dbReference>
<keyword evidence="3" id="KW-1185">Reference proteome</keyword>
<dbReference type="InterPro" id="IPR047589">
    <property type="entry name" value="DUF11_rpt"/>
</dbReference>
<evidence type="ECO:0000313" key="3">
    <source>
        <dbReference type="Proteomes" id="UP000032309"/>
    </source>
</evidence>
<dbReference type="InterPro" id="IPR013783">
    <property type="entry name" value="Ig-like_fold"/>
</dbReference>
<name>A0ABQ0JZK2_9BACT</name>
<feature type="domain" description="DUF11" evidence="1">
    <location>
        <begin position="195"/>
        <end position="283"/>
    </location>
</feature>
<dbReference type="PANTHER" id="PTHR34819">
    <property type="entry name" value="LARGE CYSTEINE-RICH PERIPLASMIC PROTEIN OMCB"/>
    <property type="match status" value="1"/>
</dbReference>
<feature type="domain" description="DUF11" evidence="1">
    <location>
        <begin position="426"/>
        <end position="513"/>
    </location>
</feature>